<comment type="caution">
    <text evidence="3">The sequence shown here is derived from an EMBL/GenBank/DDBJ whole genome shotgun (WGS) entry which is preliminary data.</text>
</comment>
<keyword evidence="4" id="KW-1185">Reference proteome</keyword>
<dbReference type="AlphaFoldDB" id="A0ABD2PIC2"/>
<gene>
    <name evidence="3" type="ORF">Ciccas_014415</name>
</gene>
<name>A0ABD2PIC2_9PLAT</name>
<evidence type="ECO:0000313" key="3">
    <source>
        <dbReference type="EMBL" id="KAL3307080.1"/>
    </source>
</evidence>
<keyword evidence="2" id="KW-0812">Transmembrane</keyword>
<organism evidence="3 4">
    <name type="scientific">Cichlidogyrus casuarinus</name>
    <dbReference type="NCBI Taxonomy" id="1844966"/>
    <lineage>
        <taxon>Eukaryota</taxon>
        <taxon>Metazoa</taxon>
        <taxon>Spiralia</taxon>
        <taxon>Lophotrochozoa</taxon>
        <taxon>Platyhelminthes</taxon>
        <taxon>Monogenea</taxon>
        <taxon>Monopisthocotylea</taxon>
        <taxon>Dactylogyridea</taxon>
        <taxon>Ancyrocephalidae</taxon>
        <taxon>Cichlidogyrus</taxon>
    </lineage>
</organism>
<feature type="transmembrane region" description="Helical" evidence="2">
    <location>
        <begin position="52"/>
        <end position="78"/>
    </location>
</feature>
<feature type="region of interest" description="Disordered" evidence="1">
    <location>
        <begin position="27"/>
        <end position="47"/>
    </location>
</feature>
<evidence type="ECO:0000313" key="4">
    <source>
        <dbReference type="Proteomes" id="UP001626550"/>
    </source>
</evidence>
<evidence type="ECO:0000256" key="2">
    <source>
        <dbReference type="SAM" id="Phobius"/>
    </source>
</evidence>
<reference evidence="3 4" key="1">
    <citation type="submission" date="2024-11" db="EMBL/GenBank/DDBJ databases">
        <title>Adaptive evolution of stress response genes in parasites aligns with host niche diversity.</title>
        <authorList>
            <person name="Hahn C."/>
            <person name="Resl P."/>
        </authorList>
    </citation>
    <scope>NUCLEOTIDE SEQUENCE [LARGE SCALE GENOMIC DNA]</scope>
    <source>
        <strain evidence="3">EGGRZ-B1_66</strain>
        <tissue evidence="3">Body</tissue>
    </source>
</reference>
<evidence type="ECO:0000256" key="1">
    <source>
        <dbReference type="SAM" id="MobiDB-lite"/>
    </source>
</evidence>
<dbReference type="Proteomes" id="UP001626550">
    <property type="component" value="Unassembled WGS sequence"/>
</dbReference>
<dbReference type="EMBL" id="JBJKFK010008389">
    <property type="protein sequence ID" value="KAL3307080.1"/>
    <property type="molecule type" value="Genomic_DNA"/>
</dbReference>
<keyword evidence="2" id="KW-1133">Transmembrane helix</keyword>
<keyword evidence="2" id="KW-0472">Membrane</keyword>
<feature type="compositionally biased region" description="Basic and acidic residues" evidence="1">
    <location>
        <begin position="27"/>
        <end position="46"/>
    </location>
</feature>
<sequence>HTVLPQSVTLTDEFCHFCVETGDPHHDVKHEIKPADNERSGKKPRDEDDDKYLHLTIIVLLLGFCALIALFSIGYTYYGMKHQRPQLHPSKPIPVASLINSDSKSTSLDEKSNGRITSSSLAFSGRHKWSSNNSPQNAQFIKPSSSSDVFLGNSFKSDSSCSHGGFVSSLICQ</sequence>
<protein>
    <submittedName>
        <fullName evidence="3">Uncharacterized protein</fullName>
    </submittedName>
</protein>
<proteinExistence type="predicted"/>
<feature type="non-terminal residue" evidence="3">
    <location>
        <position position="1"/>
    </location>
</feature>
<accession>A0ABD2PIC2</accession>